<keyword evidence="6 11" id="KW-0418">Kinase</keyword>
<dbReference type="InterPro" id="IPR036890">
    <property type="entry name" value="HATPase_C_sf"/>
</dbReference>
<dbReference type="InterPro" id="IPR011712">
    <property type="entry name" value="Sig_transdc_His_kin_sub3_dim/P"/>
</dbReference>
<dbReference type="RefSeq" id="WP_253668499.1">
    <property type="nucleotide sequence ID" value="NZ_JAMTCP010000004.1"/>
</dbReference>
<dbReference type="SUPFAM" id="SSF55874">
    <property type="entry name" value="ATPase domain of HSP90 chaperone/DNA topoisomerase II/histidine kinase"/>
    <property type="match status" value="1"/>
</dbReference>
<dbReference type="PANTHER" id="PTHR24421">
    <property type="entry name" value="NITRATE/NITRITE SENSOR PROTEIN NARX-RELATED"/>
    <property type="match status" value="1"/>
</dbReference>
<evidence type="ECO:0000256" key="9">
    <source>
        <dbReference type="SAM" id="Phobius"/>
    </source>
</evidence>
<sequence length="380" mass="40355">MTAPGGARPVSGADLSHAVIQVLGTGVLVVAVATVREGSPWVYGAYLVTLLCWFLYLLLERRRPGWAGIAVVLGAAVSAAAVGPAEDSTAVIAVCVVLGRFAAWATPRGWQLGVAVAGCLGLTVGSSLLAGRSVEDVLGYALLVLVLTLLGLNRRQHRLRAEQSEVLLRQSLLVRREQARAAALDERARIAREIHDVLAHSLGALSVQLKVVDALLERGDRAAARERVRRCHQLAEEGLVEARNAVAALRDDVPSLPSALMVLAERYRADHHGAVEVVTTGRERPLPPATTVALVGVAREAITNVTRHAPGASVRIELSYGDDSVRLEVRNEVLGGGRGEERTGYGLTGMRERLALVGGTLHAGWTDGGRCWRVTAEVPA</sequence>
<reference evidence="11 12" key="1">
    <citation type="submission" date="2022-06" db="EMBL/GenBank/DDBJ databases">
        <title>Genomic Encyclopedia of Archaeal and Bacterial Type Strains, Phase II (KMG-II): from individual species to whole genera.</title>
        <authorList>
            <person name="Goeker M."/>
        </authorList>
    </citation>
    <scope>NUCLEOTIDE SEQUENCE [LARGE SCALE GENOMIC DNA]</scope>
    <source>
        <strain evidence="11 12">DSM 40477</strain>
    </source>
</reference>
<evidence type="ECO:0000256" key="6">
    <source>
        <dbReference type="ARBA" id="ARBA00022777"/>
    </source>
</evidence>
<keyword evidence="5" id="KW-0547">Nucleotide-binding</keyword>
<comment type="caution">
    <text evidence="11">The sequence shown here is derived from an EMBL/GenBank/DDBJ whole genome shotgun (WGS) entry which is preliminary data.</text>
</comment>
<accession>A0ABT1HPW7</accession>
<keyword evidence="9" id="KW-0812">Transmembrane</keyword>
<evidence type="ECO:0000256" key="4">
    <source>
        <dbReference type="ARBA" id="ARBA00022679"/>
    </source>
</evidence>
<evidence type="ECO:0000313" key="12">
    <source>
        <dbReference type="Proteomes" id="UP001205311"/>
    </source>
</evidence>
<evidence type="ECO:0000259" key="10">
    <source>
        <dbReference type="Pfam" id="PF07730"/>
    </source>
</evidence>
<dbReference type="Proteomes" id="UP001205311">
    <property type="component" value="Unassembled WGS sequence"/>
</dbReference>
<feature type="transmembrane region" description="Helical" evidence="9">
    <location>
        <begin position="112"/>
        <end position="131"/>
    </location>
</feature>
<organism evidence="11 12">
    <name type="scientific">Streptoalloteichus tenebrarius (strain ATCC 17920 / DSM 40477 / JCM 4838 / CBS 697.72 / NBRC 16177 / NCIMB 11028 / NRRL B-12390 / A12253. 1 / ISP 5477)</name>
    <name type="common">Streptomyces tenebrarius</name>
    <dbReference type="NCBI Taxonomy" id="1933"/>
    <lineage>
        <taxon>Bacteria</taxon>
        <taxon>Bacillati</taxon>
        <taxon>Actinomycetota</taxon>
        <taxon>Actinomycetes</taxon>
        <taxon>Pseudonocardiales</taxon>
        <taxon>Pseudonocardiaceae</taxon>
        <taxon>Streptoalloteichus</taxon>
    </lineage>
</organism>
<feature type="transmembrane region" description="Helical" evidence="9">
    <location>
        <begin position="41"/>
        <end position="59"/>
    </location>
</feature>
<keyword evidence="4" id="KW-0808">Transferase</keyword>
<dbReference type="GO" id="GO:0016301">
    <property type="term" value="F:kinase activity"/>
    <property type="evidence" value="ECO:0007669"/>
    <property type="project" value="UniProtKB-KW"/>
</dbReference>
<evidence type="ECO:0000256" key="1">
    <source>
        <dbReference type="ARBA" id="ARBA00000085"/>
    </source>
</evidence>
<feature type="transmembrane region" description="Helical" evidence="9">
    <location>
        <begin position="137"/>
        <end position="153"/>
    </location>
</feature>
<keyword evidence="9" id="KW-1133">Transmembrane helix</keyword>
<feature type="transmembrane region" description="Helical" evidence="9">
    <location>
        <begin position="66"/>
        <end position="83"/>
    </location>
</feature>
<proteinExistence type="predicted"/>
<keyword evidence="3" id="KW-0597">Phosphoprotein</keyword>
<keyword evidence="9" id="KW-0472">Membrane</keyword>
<dbReference type="PANTHER" id="PTHR24421:SF10">
    <property type="entry name" value="NITRATE_NITRITE SENSOR PROTEIN NARQ"/>
    <property type="match status" value="1"/>
</dbReference>
<comment type="catalytic activity">
    <reaction evidence="1">
        <text>ATP + protein L-histidine = ADP + protein N-phospho-L-histidine.</text>
        <dbReference type="EC" id="2.7.13.3"/>
    </reaction>
</comment>
<name>A0ABT1HPW7_STRSD</name>
<gene>
    <name evidence="11" type="ORF">LX15_001234</name>
</gene>
<protein>
    <recommendedName>
        <fullName evidence="2">histidine kinase</fullName>
        <ecNumber evidence="2">2.7.13.3</ecNumber>
    </recommendedName>
</protein>
<dbReference type="Pfam" id="PF07730">
    <property type="entry name" value="HisKA_3"/>
    <property type="match status" value="1"/>
</dbReference>
<dbReference type="Gene3D" id="3.30.565.10">
    <property type="entry name" value="Histidine kinase-like ATPase, C-terminal domain"/>
    <property type="match status" value="1"/>
</dbReference>
<evidence type="ECO:0000313" key="11">
    <source>
        <dbReference type="EMBL" id="MCP2257549.1"/>
    </source>
</evidence>
<feature type="transmembrane region" description="Helical" evidence="9">
    <location>
        <begin position="12"/>
        <end position="35"/>
    </location>
</feature>
<dbReference type="Gene3D" id="1.20.5.1930">
    <property type="match status" value="1"/>
</dbReference>
<evidence type="ECO:0000256" key="3">
    <source>
        <dbReference type="ARBA" id="ARBA00022553"/>
    </source>
</evidence>
<evidence type="ECO:0000256" key="7">
    <source>
        <dbReference type="ARBA" id="ARBA00022840"/>
    </source>
</evidence>
<keyword evidence="7" id="KW-0067">ATP-binding</keyword>
<keyword evidence="8" id="KW-0902">Two-component regulatory system</keyword>
<evidence type="ECO:0000256" key="5">
    <source>
        <dbReference type="ARBA" id="ARBA00022741"/>
    </source>
</evidence>
<dbReference type="CDD" id="cd16917">
    <property type="entry name" value="HATPase_UhpB-NarQ-NarX-like"/>
    <property type="match status" value="1"/>
</dbReference>
<feature type="transmembrane region" description="Helical" evidence="9">
    <location>
        <begin position="89"/>
        <end position="105"/>
    </location>
</feature>
<evidence type="ECO:0000256" key="2">
    <source>
        <dbReference type="ARBA" id="ARBA00012438"/>
    </source>
</evidence>
<dbReference type="EC" id="2.7.13.3" evidence="2"/>
<keyword evidence="12" id="KW-1185">Reference proteome</keyword>
<feature type="domain" description="Signal transduction histidine kinase subgroup 3 dimerisation and phosphoacceptor" evidence="10">
    <location>
        <begin position="186"/>
        <end position="252"/>
    </location>
</feature>
<evidence type="ECO:0000256" key="8">
    <source>
        <dbReference type="ARBA" id="ARBA00023012"/>
    </source>
</evidence>
<dbReference type="InterPro" id="IPR050482">
    <property type="entry name" value="Sensor_HK_TwoCompSys"/>
</dbReference>
<dbReference type="EMBL" id="JAMTCP010000004">
    <property type="protein sequence ID" value="MCP2257549.1"/>
    <property type="molecule type" value="Genomic_DNA"/>
</dbReference>